<sequence length="912" mass="101935">MADSLPATKEKVSLTKRFGSCENTLAKHVILGQKAALSAIDKSNFYRGNKIFMPLVVRPYLAPLLLAAFAFFAVSPVAAQQVLRVGAYENPPKVTIDEDGKLSGVFGEILYEIADREDWQIEIVPCSWSQCLQFLAAGEIDLMPDVAITDIRDETFLFHEIPVLHSWSQLYAQSSGTVTSLIELDGMRVAVLRDSVQSQYLQNLVRNFGINVRFVPVGSFDEGFAAVLADRVDLVAVNHLYGDQRARELGMKATPVMFQPSRLFFATAPKAELRPVLNSVDRWLATWRADTNSPYHTMMQKWGVYAPAEVSPLAPWLLPGLVGLLAFAILVVAFLRHQVVRKSRALLETEQRSNVILNSVEAYIFVKDAQLKYRYANKRVCELLGETEESIIGKSDFDLFDEVTAEYLRDNDLRVIEYGERLVDEEHNTTREGDTRQFLSVKIPLRDANENIYALCGISTDITEHVRIQEQLNQLAYYDGITGLANRKLLIQQLDHALASYRRTGFEGAVLAVDLIDFTLVNDSMGHPVGDRLLRAVAERLERSIEDTDFAARLGSDDFVVVLEDLGPDRNEAILTARRLANELVEAIQEPIDLGVRSHTTAACIGISMFSDSNGGAAETIKNADLALSEAKRLGTGSIRLFNPEMQQSINRRLHLETALRRAIDERQLELYLQPQVNNEGSVTGGELLLRWQDEEFGQVPPSEFIPVAESSGLIVPLGNWVIEQACVLLQQWANDTKLCDLQLAINISPKQFRQAAFVDYVASCLQRYQVPAGRLELEITENMLIDNVELTIERMSKLGRLGVRFSLDDFGTGYASLAYLKRLPIYQLKIDQSFVRDVLTDVNDAVIVETIVGLGESLGLEVVAEGVETDSQADALRQLGCRKFQGFLYGRPQPATHWVERFKQSLAISDV</sequence>
<dbReference type="SMART" id="SM00091">
    <property type="entry name" value="PAS"/>
    <property type="match status" value="1"/>
</dbReference>
<dbReference type="GO" id="GO:0071111">
    <property type="term" value="F:cyclic-guanylate-specific phosphodiesterase activity"/>
    <property type="evidence" value="ECO:0007669"/>
    <property type="project" value="UniProtKB-EC"/>
</dbReference>
<dbReference type="CDD" id="cd01948">
    <property type="entry name" value="EAL"/>
    <property type="match status" value="1"/>
</dbReference>
<feature type="domain" description="PAS" evidence="4">
    <location>
        <begin position="349"/>
        <end position="419"/>
    </location>
</feature>
<dbReference type="SUPFAM" id="SSF55785">
    <property type="entry name" value="PYP-like sensor domain (PAS domain)"/>
    <property type="match status" value="1"/>
</dbReference>
<feature type="domain" description="PAC" evidence="5">
    <location>
        <begin position="409"/>
        <end position="474"/>
    </location>
</feature>
<evidence type="ECO:0000259" key="7">
    <source>
        <dbReference type="PROSITE" id="PS50887"/>
    </source>
</evidence>
<dbReference type="Pfam" id="PF00497">
    <property type="entry name" value="SBP_bac_3"/>
    <property type="match status" value="1"/>
</dbReference>
<dbReference type="SUPFAM" id="SSF53850">
    <property type="entry name" value="Periplasmic binding protein-like II"/>
    <property type="match status" value="1"/>
</dbReference>
<dbReference type="Proteomes" id="UP000287649">
    <property type="component" value="Unassembled WGS sequence"/>
</dbReference>
<dbReference type="InterPro" id="IPR052155">
    <property type="entry name" value="Biofilm_reg_signaling"/>
</dbReference>
<dbReference type="NCBIfam" id="TIGR00254">
    <property type="entry name" value="GGDEF"/>
    <property type="match status" value="1"/>
</dbReference>
<dbReference type="InterPro" id="IPR000700">
    <property type="entry name" value="PAS-assoc_C"/>
</dbReference>
<dbReference type="InterPro" id="IPR035965">
    <property type="entry name" value="PAS-like_dom_sf"/>
</dbReference>
<keyword evidence="3" id="KW-1133">Transmembrane helix</keyword>
<dbReference type="SUPFAM" id="SSF55073">
    <property type="entry name" value="Nucleotide cyclase"/>
    <property type="match status" value="1"/>
</dbReference>
<evidence type="ECO:0000259" key="5">
    <source>
        <dbReference type="PROSITE" id="PS50113"/>
    </source>
</evidence>
<dbReference type="EC" id="3.1.4.52" evidence="1"/>
<dbReference type="NCBIfam" id="TIGR00229">
    <property type="entry name" value="sensory_box"/>
    <property type="match status" value="1"/>
</dbReference>
<dbReference type="Gene3D" id="3.30.70.270">
    <property type="match status" value="1"/>
</dbReference>
<evidence type="ECO:0000259" key="6">
    <source>
        <dbReference type="PROSITE" id="PS50883"/>
    </source>
</evidence>
<dbReference type="OrthoDB" id="9816034at2"/>
<comment type="caution">
    <text evidence="8">The sequence shown here is derived from an EMBL/GenBank/DDBJ whole genome shotgun (WGS) entry which is preliminary data.</text>
</comment>
<dbReference type="InterPro" id="IPR000014">
    <property type="entry name" value="PAS"/>
</dbReference>
<proteinExistence type="predicted"/>
<evidence type="ECO:0000313" key="9">
    <source>
        <dbReference type="Proteomes" id="UP000287649"/>
    </source>
</evidence>
<evidence type="ECO:0000259" key="4">
    <source>
        <dbReference type="PROSITE" id="PS50112"/>
    </source>
</evidence>
<feature type="domain" description="EAL" evidence="6">
    <location>
        <begin position="653"/>
        <end position="907"/>
    </location>
</feature>
<evidence type="ECO:0000256" key="1">
    <source>
        <dbReference type="ARBA" id="ARBA00012282"/>
    </source>
</evidence>
<dbReference type="SMART" id="SM00062">
    <property type="entry name" value="PBPb"/>
    <property type="match status" value="1"/>
</dbReference>
<feature type="transmembrane region" description="Helical" evidence="3">
    <location>
        <begin position="60"/>
        <end position="79"/>
    </location>
</feature>
<dbReference type="FunFam" id="3.20.20.450:FF:000001">
    <property type="entry name" value="Cyclic di-GMP phosphodiesterase yahA"/>
    <property type="match status" value="1"/>
</dbReference>
<protein>
    <recommendedName>
        <fullName evidence="1">cyclic-guanylate-specific phosphodiesterase</fullName>
        <ecNumber evidence="1">3.1.4.52</ecNumber>
    </recommendedName>
</protein>
<reference evidence="9" key="1">
    <citation type="journal article" date="2018" name="Front. Microbiol.">
        <title>Genome-Based Analysis Reveals the Taxonomy and Diversity of the Family Idiomarinaceae.</title>
        <authorList>
            <person name="Liu Y."/>
            <person name="Lai Q."/>
            <person name="Shao Z."/>
        </authorList>
    </citation>
    <scope>NUCLEOTIDE SEQUENCE [LARGE SCALE GENOMIC DNA]</scope>
    <source>
        <strain evidence="9">PO-M2</strain>
    </source>
</reference>
<gene>
    <name evidence="8" type="ORF">CWI70_08970</name>
</gene>
<dbReference type="SMART" id="SM00052">
    <property type="entry name" value="EAL"/>
    <property type="match status" value="1"/>
</dbReference>
<evidence type="ECO:0000256" key="3">
    <source>
        <dbReference type="SAM" id="Phobius"/>
    </source>
</evidence>
<dbReference type="PANTHER" id="PTHR44757:SF2">
    <property type="entry name" value="BIOFILM ARCHITECTURE MAINTENANCE PROTEIN MBAA"/>
    <property type="match status" value="1"/>
</dbReference>
<dbReference type="Gene3D" id="3.40.190.10">
    <property type="entry name" value="Periplasmic binding protein-like II"/>
    <property type="match status" value="2"/>
</dbReference>
<name>A0A432Y782_9GAMM</name>
<dbReference type="InterPro" id="IPR035919">
    <property type="entry name" value="EAL_sf"/>
</dbReference>
<organism evidence="8 9">
    <name type="scientific">Pseudidiomarina homiensis</name>
    <dbReference type="NCBI Taxonomy" id="364198"/>
    <lineage>
        <taxon>Bacteria</taxon>
        <taxon>Pseudomonadati</taxon>
        <taxon>Pseudomonadota</taxon>
        <taxon>Gammaproteobacteria</taxon>
        <taxon>Alteromonadales</taxon>
        <taxon>Idiomarinaceae</taxon>
        <taxon>Pseudidiomarina</taxon>
    </lineage>
</organism>
<dbReference type="InterPro" id="IPR001633">
    <property type="entry name" value="EAL_dom"/>
</dbReference>
<dbReference type="Pfam" id="PF00563">
    <property type="entry name" value="EAL"/>
    <property type="match status" value="1"/>
</dbReference>
<dbReference type="SUPFAM" id="SSF141868">
    <property type="entry name" value="EAL domain-like"/>
    <property type="match status" value="1"/>
</dbReference>
<evidence type="ECO:0000313" key="8">
    <source>
        <dbReference type="EMBL" id="RUO56848.1"/>
    </source>
</evidence>
<dbReference type="InterPro" id="IPR001638">
    <property type="entry name" value="Solute-binding_3/MltF_N"/>
</dbReference>
<dbReference type="Gene3D" id="3.30.450.20">
    <property type="entry name" value="PAS domain"/>
    <property type="match status" value="1"/>
</dbReference>
<dbReference type="Pfam" id="PF08448">
    <property type="entry name" value="PAS_4"/>
    <property type="match status" value="1"/>
</dbReference>
<dbReference type="AlphaFoldDB" id="A0A432Y782"/>
<dbReference type="PROSITE" id="PS50113">
    <property type="entry name" value="PAC"/>
    <property type="match status" value="1"/>
</dbReference>
<dbReference type="CDD" id="cd00130">
    <property type="entry name" value="PAS"/>
    <property type="match status" value="1"/>
</dbReference>
<dbReference type="CDD" id="cd01949">
    <property type="entry name" value="GGDEF"/>
    <property type="match status" value="1"/>
</dbReference>
<evidence type="ECO:0000256" key="2">
    <source>
        <dbReference type="ARBA" id="ARBA00022636"/>
    </source>
</evidence>
<dbReference type="InterPro" id="IPR043128">
    <property type="entry name" value="Rev_trsase/Diguanyl_cyclase"/>
</dbReference>
<dbReference type="InterPro" id="IPR013656">
    <property type="entry name" value="PAS_4"/>
</dbReference>
<dbReference type="PROSITE" id="PS50112">
    <property type="entry name" value="PAS"/>
    <property type="match status" value="1"/>
</dbReference>
<dbReference type="Gene3D" id="3.20.20.450">
    <property type="entry name" value="EAL domain"/>
    <property type="match status" value="1"/>
</dbReference>
<keyword evidence="9" id="KW-1185">Reference proteome</keyword>
<keyword evidence="2" id="KW-0973">c-di-GMP</keyword>
<feature type="domain" description="GGDEF" evidence="7">
    <location>
        <begin position="506"/>
        <end position="644"/>
    </location>
</feature>
<dbReference type="InterPro" id="IPR000160">
    <property type="entry name" value="GGDEF_dom"/>
</dbReference>
<accession>A0A432Y782</accession>
<keyword evidence="3" id="KW-0812">Transmembrane</keyword>
<keyword evidence="3" id="KW-0472">Membrane</keyword>
<dbReference type="PROSITE" id="PS50883">
    <property type="entry name" value="EAL"/>
    <property type="match status" value="1"/>
</dbReference>
<dbReference type="InterPro" id="IPR029787">
    <property type="entry name" value="Nucleotide_cyclase"/>
</dbReference>
<feature type="transmembrane region" description="Helical" evidence="3">
    <location>
        <begin position="316"/>
        <end position="335"/>
    </location>
</feature>
<dbReference type="EMBL" id="PIPX01000001">
    <property type="protein sequence ID" value="RUO56848.1"/>
    <property type="molecule type" value="Genomic_DNA"/>
</dbReference>
<dbReference type="PROSITE" id="PS50887">
    <property type="entry name" value="GGDEF"/>
    <property type="match status" value="1"/>
</dbReference>
<dbReference type="SMART" id="SM00267">
    <property type="entry name" value="GGDEF"/>
    <property type="match status" value="1"/>
</dbReference>
<dbReference type="Pfam" id="PF00990">
    <property type="entry name" value="GGDEF"/>
    <property type="match status" value="1"/>
</dbReference>
<dbReference type="PANTHER" id="PTHR44757">
    <property type="entry name" value="DIGUANYLATE CYCLASE DGCP"/>
    <property type="match status" value="1"/>
</dbReference>